<organism evidence="1 2">
    <name type="scientific">Advenella mimigardefordensis (strain DSM 17166 / LMG 22922 / DPN7)</name>
    <dbReference type="NCBI Taxonomy" id="1247726"/>
    <lineage>
        <taxon>Bacteria</taxon>
        <taxon>Pseudomonadati</taxon>
        <taxon>Pseudomonadota</taxon>
        <taxon>Betaproteobacteria</taxon>
        <taxon>Burkholderiales</taxon>
        <taxon>Alcaligenaceae</taxon>
    </lineage>
</organism>
<dbReference type="PATRIC" id="fig|1247726.3.peg.4163"/>
<dbReference type="EMBL" id="CP003915">
    <property type="protein sequence ID" value="AHG65827.1"/>
    <property type="molecule type" value="Genomic_DNA"/>
</dbReference>
<dbReference type="RefSeq" id="WP_144084698.1">
    <property type="nucleotide sequence ID" value="NZ_CP003915.1"/>
</dbReference>
<name>W0PIQ0_ADVMD</name>
<evidence type="ECO:0000313" key="2">
    <source>
        <dbReference type="Proteomes" id="UP000019095"/>
    </source>
</evidence>
<proteinExistence type="predicted"/>
<gene>
    <name evidence="1" type="ORF">MIM_c37700</name>
</gene>
<dbReference type="Proteomes" id="UP000019095">
    <property type="component" value="Chromosome"/>
</dbReference>
<dbReference type="PROSITE" id="PS51257">
    <property type="entry name" value="PROKAR_LIPOPROTEIN"/>
    <property type="match status" value="1"/>
</dbReference>
<reference evidence="1 2" key="1">
    <citation type="journal article" date="2014" name="Microbiology">
        <title>Unravelling the complete genome sequence of Advenella mimigardefordensis strain DPN7T and novel insights in the catabolism of the xenobiotic polythioester precursor 3,3'-dithiodipropionate.</title>
        <authorList>
            <person name="Wubbeler J.H."/>
            <person name="Hiessl S."/>
            <person name="Schuldes J."/>
            <person name="Thurmer A."/>
            <person name="Daniel R."/>
            <person name="Steinbuchel A."/>
        </authorList>
    </citation>
    <scope>NUCLEOTIDE SEQUENCE [LARGE SCALE GENOMIC DNA]</scope>
    <source>
        <strain evidence="2">DSM 17166 / LMG 22922 / DPN7</strain>
    </source>
</reference>
<dbReference type="HOGENOM" id="CLU_738964_0_0_4"/>
<dbReference type="OrthoDB" id="6881800at2"/>
<protein>
    <submittedName>
        <fullName evidence="1">Uncharacterized protein</fullName>
    </submittedName>
</protein>
<sequence>MTSYFKKLQFRQLWKKIFLRYTAPVAYLPFALACASDGIWPTPTYIEYDSSKKTLSTTSPVSPDKIVRFKFQPNGYNNLPNPRGLSVANFGEPHNAHYEEFNVADSEWFGVMLINAKHNGDGKTNIATGGNHGSSGGAGGAKTARNIKYDVYSNNKILDTDYAGYVDGLTINVVNELMASDTISLGRFVLRQEYWISISGNAIGVHAKYTALEDIVIKRDRALQLNTQGYRDSALFLDGNVRGRTRWDSVTSNSGPRNSSPNAWAALLKGKYGVLGVWMDRSFGAATELSTVAEDAPLIHGPGNTKSHKLYNAIVYKSQRMLAAGESYEWRGGYSWSGTEPPPQNIDSVLHKLINKTTETILVFPDGRSKLVTK</sequence>
<dbReference type="eggNOG" id="ENOG502ZC1Z">
    <property type="taxonomic scope" value="Bacteria"/>
</dbReference>
<accession>W0PIQ0</accession>
<dbReference type="AlphaFoldDB" id="W0PIQ0"/>
<keyword evidence="2" id="KW-1185">Reference proteome</keyword>
<dbReference type="KEGG" id="amim:MIM_c37700"/>
<evidence type="ECO:0000313" key="1">
    <source>
        <dbReference type="EMBL" id="AHG65827.1"/>
    </source>
</evidence>